<keyword evidence="3" id="KW-1185">Reference proteome</keyword>
<gene>
    <name evidence="2" type="ORF">EJ903_12555</name>
</gene>
<proteinExistence type="predicted"/>
<dbReference type="PANTHER" id="PTHR43574">
    <property type="entry name" value="EPIMERASE-RELATED"/>
    <property type="match status" value="1"/>
</dbReference>
<accession>A0A431VHW7</accession>
<dbReference type="OrthoDB" id="9808276at2"/>
<evidence type="ECO:0000313" key="2">
    <source>
        <dbReference type="EMBL" id="RTR19827.1"/>
    </source>
</evidence>
<reference evidence="2 3" key="1">
    <citation type="submission" date="2018-12" db="EMBL/GenBank/DDBJ databases">
        <authorList>
            <person name="Yang Y."/>
        </authorList>
    </citation>
    <scope>NUCLEOTIDE SEQUENCE [LARGE SCALE GENOMIC DNA]</scope>
    <source>
        <strain evidence="2 3">L-25-5w-1</strain>
    </source>
</reference>
<dbReference type="RefSeq" id="WP_126615684.1">
    <property type="nucleotide sequence ID" value="NZ_JBHUCY010000043.1"/>
</dbReference>
<evidence type="ECO:0000313" key="3">
    <source>
        <dbReference type="Proteomes" id="UP000277007"/>
    </source>
</evidence>
<evidence type="ECO:0000256" key="1">
    <source>
        <dbReference type="ARBA" id="ARBA00023027"/>
    </source>
</evidence>
<sequence length="298" mass="32639">MPDSRPTPPRLFVFGLGYTARVFADRLRAEGWRVAATCRSEEKRAALAADGIEAFLFDRGKPLADAAAALAGTTHLLVSVPPDAKGDPVLDHHGADLASLVTLDWAGYLSTTGVYGDTKGDWVSEAAWLKPTGDRQKRRVEAERGWLNLYRQYGVPVHLFRLAGIYGPGRSALDSVRAGEAKRVDKPGQVFCRIHVDDIATTLRASMDRPTLGAVYNVADDLPTPSHEVVEYACRLLGLDPPPLVPFEQADLSPMAASFYSDCRRVKNDRIKQRLGVTLTYPDYRTGLDAQFAAERTA</sequence>
<dbReference type="InterPro" id="IPR036291">
    <property type="entry name" value="NAD(P)-bd_dom_sf"/>
</dbReference>
<dbReference type="Gene3D" id="3.40.50.720">
    <property type="entry name" value="NAD(P)-binding Rossmann-like Domain"/>
    <property type="match status" value="1"/>
</dbReference>
<dbReference type="Proteomes" id="UP000277007">
    <property type="component" value="Unassembled WGS sequence"/>
</dbReference>
<dbReference type="CDD" id="cd05266">
    <property type="entry name" value="SDR_a4"/>
    <property type="match status" value="1"/>
</dbReference>
<keyword evidence="1" id="KW-0520">NAD</keyword>
<comment type="caution">
    <text evidence="2">The sequence shown here is derived from an EMBL/GenBank/DDBJ whole genome shotgun (WGS) entry which is preliminary data.</text>
</comment>
<protein>
    <submittedName>
        <fullName evidence="2">SDR family oxidoreductase</fullName>
    </submittedName>
</protein>
<dbReference type="AlphaFoldDB" id="A0A431VHW7"/>
<dbReference type="EMBL" id="RXMA01000010">
    <property type="protein sequence ID" value="RTR19827.1"/>
    <property type="molecule type" value="Genomic_DNA"/>
</dbReference>
<name>A0A431VHW7_9PROT</name>
<dbReference type="SUPFAM" id="SSF51735">
    <property type="entry name" value="NAD(P)-binding Rossmann-fold domains"/>
    <property type="match status" value="1"/>
</dbReference>
<organism evidence="2 3">
    <name type="scientific">Azospirillum griseum</name>
    <dbReference type="NCBI Taxonomy" id="2496639"/>
    <lineage>
        <taxon>Bacteria</taxon>
        <taxon>Pseudomonadati</taxon>
        <taxon>Pseudomonadota</taxon>
        <taxon>Alphaproteobacteria</taxon>
        <taxon>Rhodospirillales</taxon>
        <taxon>Azospirillaceae</taxon>
        <taxon>Azospirillum</taxon>
    </lineage>
</organism>